<reference evidence="4" key="1">
    <citation type="submission" date="2016-06" db="UniProtKB">
        <authorList>
            <consortium name="WormBaseParasite"/>
        </authorList>
    </citation>
    <scope>IDENTIFICATION</scope>
</reference>
<name>A0A183HIZ5_9BILA</name>
<dbReference type="WBParaSite" id="OFLC_0000745601-mRNA-1">
    <property type="protein sequence ID" value="OFLC_0000745601-mRNA-1"/>
    <property type="gene ID" value="OFLC_0000745601"/>
</dbReference>
<dbReference type="Proteomes" id="UP000267606">
    <property type="component" value="Unassembled WGS sequence"/>
</dbReference>
<protein>
    <submittedName>
        <fullName evidence="2 4">Uncharacterized protein</fullName>
    </submittedName>
</protein>
<keyword evidence="1" id="KW-1133">Transmembrane helix</keyword>
<accession>A0A183HIZ5</accession>
<keyword evidence="1" id="KW-0472">Membrane</keyword>
<keyword evidence="1" id="KW-0812">Transmembrane</keyword>
<reference evidence="2 3" key="2">
    <citation type="submission" date="2018-11" db="EMBL/GenBank/DDBJ databases">
        <authorList>
            <consortium name="Pathogen Informatics"/>
        </authorList>
    </citation>
    <scope>NUCLEOTIDE SEQUENCE [LARGE SCALE GENOMIC DNA]</scope>
</reference>
<organism evidence="4">
    <name type="scientific">Onchocerca flexuosa</name>
    <dbReference type="NCBI Taxonomy" id="387005"/>
    <lineage>
        <taxon>Eukaryota</taxon>
        <taxon>Metazoa</taxon>
        <taxon>Ecdysozoa</taxon>
        <taxon>Nematoda</taxon>
        <taxon>Chromadorea</taxon>
        <taxon>Rhabditida</taxon>
        <taxon>Spirurina</taxon>
        <taxon>Spiruromorpha</taxon>
        <taxon>Filarioidea</taxon>
        <taxon>Onchocercidae</taxon>
        <taxon>Onchocerca</taxon>
    </lineage>
</organism>
<sequence>MIIHKLLVKMNRNHLLNNILFVKLTKIVWNGKIGDLVSSMNVLLKCLESNVLLRKLRKKIILLVYLFENRNHVIRCYFHIQMVVIYPIIFLDYLICMMQQDQFLPIKYKIFKCSLTKD</sequence>
<evidence type="ECO:0000256" key="1">
    <source>
        <dbReference type="SAM" id="Phobius"/>
    </source>
</evidence>
<dbReference type="EMBL" id="UZAJ01007806">
    <property type="protein sequence ID" value="VDO51107.1"/>
    <property type="molecule type" value="Genomic_DNA"/>
</dbReference>
<evidence type="ECO:0000313" key="3">
    <source>
        <dbReference type="Proteomes" id="UP000267606"/>
    </source>
</evidence>
<gene>
    <name evidence="2" type="ORF">OFLC_LOCUS7456</name>
</gene>
<evidence type="ECO:0000313" key="4">
    <source>
        <dbReference type="WBParaSite" id="OFLC_0000745601-mRNA-1"/>
    </source>
</evidence>
<proteinExistence type="predicted"/>
<evidence type="ECO:0000313" key="2">
    <source>
        <dbReference type="EMBL" id="VDO51107.1"/>
    </source>
</evidence>
<feature type="transmembrane region" description="Helical" evidence="1">
    <location>
        <begin position="76"/>
        <end position="95"/>
    </location>
</feature>
<keyword evidence="3" id="KW-1185">Reference proteome</keyword>
<dbReference type="AlphaFoldDB" id="A0A183HIZ5"/>